<dbReference type="PANTHER" id="PTHR38042:SF1">
    <property type="entry name" value="UROPORPHYRINOGEN-III SYNTHASE, CHLOROPLASTIC"/>
    <property type="match status" value="1"/>
</dbReference>
<dbReference type="Gene3D" id="3.40.50.10090">
    <property type="match status" value="2"/>
</dbReference>
<keyword evidence="4" id="KW-0456">Lyase</keyword>
<evidence type="ECO:0000256" key="5">
    <source>
        <dbReference type="ARBA" id="ARBA00023244"/>
    </source>
</evidence>
<protein>
    <recommendedName>
        <fullName evidence="3">uroporphyrinogen-III synthase</fullName>
        <ecNumber evidence="3">4.2.1.75</ecNumber>
    </recommendedName>
    <alternativeName>
        <fullName evidence="7">Hydroxymethylbilane hydrolyase [cyclizing]</fullName>
    </alternativeName>
    <alternativeName>
        <fullName evidence="6">Uroporphyrinogen-III cosynthase</fullName>
    </alternativeName>
</protein>
<evidence type="ECO:0000256" key="3">
    <source>
        <dbReference type="ARBA" id="ARBA00013109"/>
    </source>
</evidence>
<sequence>VVVTRATDQVGTLAGALAELGAEVVELPVIAIVEPSDGGAALAGALASADRYDWIVVTSPNGSRRVVDLLTGPTTARFAAVGPKTAAPLAASGRLVDLVPGRAVAEGLLEEFPPPPESGGRVLLARAEVARDVLPEGLSAAGWEVEVVAAYRNVVPVVDPAVLVRARSAHLVTFTAESTVRRYHELAEANLPLAAACIGPISAAAARELGFAVVEAAPHSVAGLLDAVVAWAAASPPTT</sequence>
<proteinExistence type="inferred from homology"/>
<name>A0A381NB88_9ZZZZ</name>
<dbReference type="AlphaFoldDB" id="A0A381NB88"/>
<evidence type="ECO:0000256" key="8">
    <source>
        <dbReference type="ARBA" id="ARBA00048617"/>
    </source>
</evidence>
<dbReference type="Pfam" id="PF02602">
    <property type="entry name" value="HEM4"/>
    <property type="match status" value="1"/>
</dbReference>
<dbReference type="PANTHER" id="PTHR38042">
    <property type="entry name" value="UROPORPHYRINOGEN-III SYNTHASE, CHLOROPLASTIC"/>
    <property type="match status" value="1"/>
</dbReference>
<dbReference type="EC" id="4.2.1.75" evidence="3"/>
<evidence type="ECO:0000256" key="7">
    <source>
        <dbReference type="ARBA" id="ARBA00032649"/>
    </source>
</evidence>
<dbReference type="SUPFAM" id="SSF69618">
    <property type="entry name" value="HemD-like"/>
    <property type="match status" value="1"/>
</dbReference>
<comment type="similarity">
    <text evidence="2">Belongs to the uroporphyrinogen-III synthase family.</text>
</comment>
<dbReference type="InterPro" id="IPR036108">
    <property type="entry name" value="4pyrrol_syn_uPrphyn_synt_sf"/>
</dbReference>
<comment type="catalytic activity">
    <reaction evidence="8">
        <text>hydroxymethylbilane = uroporphyrinogen III + H2O</text>
        <dbReference type="Rhea" id="RHEA:18965"/>
        <dbReference type="ChEBI" id="CHEBI:15377"/>
        <dbReference type="ChEBI" id="CHEBI:57308"/>
        <dbReference type="ChEBI" id="CHEBI:57845"/>
        <dbReference type="EC" id="4.2.1.75"/>
    </reaction>
</comment>
<gene>
    <name evidence="10" type="ORF">METZ01_LOCUS4553</name>
</gene>
<dbReference type="GO" id="GO:0006780">
    <property type="term" value="P:uroporphyrinogen III biosynthetic process"/>
    <property type="evidence" value="ECO:0007669"/>
    <property type="project" value="InterPro"/>
</dbReference>
<dbReference type="CDD" id="cd06578">
    <property type="entry name" value="HemD"/>
    <property type="match status" value="1"/>
</dbReference>
<evidence type="ECO:0000256" key="1">
    <source>
        <dbReference type="ARBA" id="ARBA00004772"/>
    </source>
</evidence>
<comment type="pathway">
    <text evidence="1">Porphyrin-containing compound metabolism; protoporphyrin-IX biosynthesis; coproporphyrinogen-III from 5-aminolevulinate: step 3/4.</text>
</comment>
<feature type="domain" description="Tetrapyrrole biosynthesis uroporphyrinogen III synthase" evidence="9">
    <location>
        <begin position="13"/>
        <end position="225"/>
    </location>
</feature>
<evidence type="ECO:0000256" key="6">
    <source>
        <dbReference type="ARBA" id="ARBA00031702"/>
    </source>
</evidence>
<keyword evidence="5" id="KW-0627">Porphyrin biosynthesis</keyword>
<dbReference type="InterPro" id="IPR003754">
    <property type="entry name" value="4pyrrol_synth_uPrphyn_synth"/>
</dbReference>
<evidence type="ECO:0000259" key="9">
    <source>
        <dbReference type="Pfam" id="PF02602"/>
    </source>
</evidence>
<organism evidence="10">
    <name type="scientific">marine metagenome</name>
    <dbReference type="NCBI Taxonomy" id="408172"/>
    <lineage>
        <taxon>unclassified sequences</taxon>
        <taxon>metagenomes</taxon>
        <taxon>ecological metagenomes</taxon>
    </lineage>
</organism>
<feature type="non-terminal residue" evidence="10">
    <location>
        <position position="1"/>
    </location>
</feature>
<dbReference type="EMBL" id="UINC01000234">
    <property type="protein sequence ID" value="SUZ51699.1"/>
    <property type="molecule type" value="Genomic_DNA"/>
</dbReference>
<dbReference type="InterPro" id="IPR039793">
    <property type="entry name" value="UROS/Hem4"/>
</dbReference>
<evidence type="ECO:0000256" key="4">
    <source>
        <dbReference type="ARBA" id="ARBA00023239"/>
    </source>
</evidence>
<dbReference type="GO" id="GO:0004852">
    <property type="term" value="F:uroporphyrinogen-III synthase activity"/>
    <property type="evidence" value="ECO:0007669"/>
    <property type="project" value="UniProtKB-EC"/>
</dbReference>
<evidence type="ECO:0000256" key="2">
    <source>
        <dbReference type="ARBA" id="ARBA00008133"/>
    </source>
</evidence>
<evidence type="ECO:0000313" key="10">
    <source>
        <dbReference type="EMBL" id="SUZ51699.1"/>
    </source>
</evidence>
<accession>A0A381NB88</accession>
<reference evidence="10" key="1">
    <citation type="submission" date="2018-05" db="EMBL/GenBank/DDBJ databases">
        <authorList>
            <person name="Lanie J.A."/>
            <person name="Ng W.-L."/>
            <person name="Kazmierczak K.M."/>
            <person name="Andrzejewski T.M."/>
            <person name="Davidsen T.M."/>
            <person name="Wayne K.J."/>
            <person name="Tettelin H."/>
            <person name="Glass J.I."/>
            <person name="Rusch D."/>
            <person name="Podicherti R."/>
            <person name="Tsui H.-C.T."/>
            <person name="Winkler M.E."/>
        </authorList>
    </citation>
    <scope>NUCLEOTIDE SEQUENCE</scope>
</reference>